<dbReference type="RefSeq" id="WP_095910852.1">
    <property type="nucleotide sequence ID" value="NZ_CAUVLU010000054.1"/>
</dbReference>
<reference evidence="2" key="1">
    <citation type="submission" date="2017-06" db="EMBL/GenBank/DDBJ databases">
        <title>Capnocytophaga spp. assemblies.</title>
        <authorList>
            <person name="Gulvik C.A."/>
        </authorList>
    </citation>
    <scope>NUCLEOTIDE SEQUENCE [LARGE SCALE GENOMIC DNA]</scope>
    <source>
        <strain evidence="2">H1496</strain>
    </source>
</reference>
<accession>A0A250FRA2</accession>
<dbReference type="Proteomes" id="UP000217250">
    <property type="component" value="Chromosome"/>
</dbReference>
<organism evidence="1 2">
    <name type="scientific">Capnocytophaga gingivalis</name>
    <dbReference type="NCBI Taxonomy" id="1017"/>
    <lineage>
        <taxon>Bacteria</taxon>
        <taxon>Pseudomonadati</taxon>
        <taxon>Bacteroidota</taxon>
        <taxon>Flavobacteriia</taxon>
        <taxon>Flavobacteriales</taxon>
        <taxon>Flavobacteriaceae</taxon>
        <taxon>Capnocytophaga</taxon>
    </lineage>
</organism>
<dbReference type="GeneID" id="84809067"/>
<dbReference type="OrthoDB" id="935812at2"/>
<dbReference type="SUPFAM" id="SSF48452">
    <property type="entry name" value="TPR-like"/>
    <property type="match status" value="1"/>
</dbReference>
<dbReference type="InterPro" id="IPR011990">
    <property type="entry name" value="TPR-like_helical_dom_sf"/>
</dbReference>
<proteinExistence type="predicted"/>
<evidence type="ECO:0000313" key="2">
    <source>
        <dbReference type="Proteomes" id="UP000217250"/>
    </source>
</evidence>
<sequence length="457" mass="52751">MATNPIEQRIEQIVDEWDISKTDSQARVVRILSQRDEQDIVDTFFTYMIATDTDIMDIAFHFDAMYTNDEEYTKSLLEELKETITIWNTNQKEVGEDEQETSEKIDWEVDYNMGKEMGWAGAFTANFNKLAEALHLLEGNYTVAILKNTNKSKNFIQWLFKCLDYGISEKVRFLVTDTVNNSVFDSLSREGKQKVYTLFLNLNMPLAMQQVTSMLPPDESSTKYRKAFISMTKAIEEEKESEAEKYGEVCITEAQNLLSKDPYWLTQLVVVYTILSNDKMRYKKDKEVLEYADKAVATAVIAESQLEKSVSQALLAQTLLYRGTIYYIKEKWESSYTDYITAYELYLQSDNPILLIEAARMLANAGFHCNKTKEAMEALKVAVSLGKVLSKEVAYGSSYRIAVDTFMEKNHEKYLSYDEIEAICEPLFGKQWREIVSSWKKVSDEETLNKIVEQINS</sequence>
<dbReference type="EMBL" id="CP022386">
    <property type="protein sequence ID" value="ATA87623.1"/>
    <property type="molecule type" value="Genomic_DNA"/>
</dbReference>
<dbReference type="Gene3D" id="1.25.40.10">
    <property type="entry name" value="Tetratricopeptide repeat domain"/>
    <property type="match status" value="1"/>
</dbReference>
<dbReference type="KEGG" id="cgh:CGC50_10955"/>
<dbReference type="AlphaFoldDB" id="A0A250FRA2"/>
<evidence type="ECO:0000313" key="1">
    <source>
        <dbReference type="EMBL" id="ATA87623.1"/>
    </source>
</evidence>
<protein>
    <submittedName>
        <fullName evidence="1">Uncharacterized protein</fullName>
    </submittedName>
</protein>
<name>A0A250FRA2_9FLAO</name>
<gene>
    <name evidence="1" type="ORF">CGC50_10955</name>
</gene>